<feature type="compositionally biased region" description="Basic and acidic residues" evidence="5">
    <location>
        <begin position="363"/>
        <end position="379"/>
    </location>
</feature>
<dbReference type="InterPro" id="IPR001680">
    <property type="entry name" value="WD40_rpt"/>
</dbReference>
<feature type="region of interest" description="Disordered" evidence="5">
    <location>
        <begin position="26"/>
        <end position="46"/>
    </location>
</feature>
<dbReference type="GO" id="GO:0030897">
    <property type="term" value="C:HOPS complex"/>
    <property type="evidence" value="ECO:0007669"/>
    <property type="project" value="TreeGrafter"/>
</dbReference>
<organism evidence="7">
    <name type="scientific">Mucochytrium quahogii</name>
    <dbReference type="NCBI Taxonomy" id="96639"/>
    <lineage>
        <taxon>Eukaryota</taxon>
        <taxon>Sar</taxon>
        <taxon>Stramenopiles</taxon>
        <taxon>Bigyra</taxon>
        <taxon>Labyrinthulomycetes</taxon>
        <taxon>Thraustochytrida</taxon>
        <taxon>Thraustochytriidae</taxon>
        <taxon>Mucochytrium</taxon>
    </lineage>
</organism>
<dbReference type="InterPro" id="IPR000547">
    <property type="entry name" value="Clathrin_H-chain/VPS_repeat"/>
</dbReference>
<gene>
    <name evidence="7" type="ORF">QSP1433_LOCUS1080</name>
</gene>
<dbReference type="AlphaFoldDB" id="A0A7S2R9H8"/>
<proteinExistence type="predicted"/>
<dbReference type="Pfam" id="PF23556">
    <property type="entry name" value="TPR_Vps41"/>
    <property type="match status" value="2"/>
</dbReference>
<evidence type="ECO:0000256" key="3">
    <source>
        <dbReference type="PROSITE-ProRule" id="PRU00221"/>
    </source>
</evidence>
<evidence type="ECO:0000313" key="7">
    <source>
        <dbReference type="EMBL" id="CAD9664607.1"/>
    </source>
</evidence>
<dbReference type="Gene3D" id="2.130.10.10">
    <property type="entry name" value="YVTN repeat-like/Quinoprotein amine dehydrogenase"/>
    <property type="match status" value="1"/>
</dbReference>
<evidence type="ECO:0000256" key="1">
    <source>
        <dbReference type="ARBA" id="ARBA00022448"/>
    </source>
</evidence>
<dbReference type="Pfam" id="PF23411">
    <property type="entry name" value="Beta-prop_Vps41"/>
    <property type="match status" value="1"/>
</dbReference>
<feature type="region of interest" description="Disordered" evidence="5">
    <location>
        <begin position="353"/>
        <end position="386"/>
    </location>
</feature>
<feature type="repeat" description="WD" evidence="3">
    <location>
        <begin position="107"/>
        <end position="139"/>
    </location>
</feature>
<keyword evidence="3" id="KW-0853">WD repeat</keyword>
<dbReference type="PANTHER" id="PTHR12616">
    <property type="entry name" value="VACUOLAR PROTEIN SORTING VPS41"/>
    <property type="match status" value="1"/>
</dbReference>
<dbReference type="GO" id="GO:0006623">
    <property type="term" value="P:protein targeting to vacuole"/>
    <property type="evidence" value="ECO:0007669"/>
    <property type="project" value="InterPro"/>
</dbReference>
<name>A0A7S2R9H8_9STRA</name>
<dbReference type="GO" id="GO:0016236">
    <property type="term" value="P:macroautophagy"/>
    <property type="evidence" value="ECO:0007669"/>
    <property type="project" value="TreeGrafter"/>
</dbReference>
<dbReference type="PROSITE" id="PS50236">
    <property type="entry name" value="CHCR"/>
    <property type="match status" value="1"/>
</dbReference>
<dbReference type="GO" id="GO:0009267">
    <property type="term" value="P:cellular response to starvation"/>
    <property type="evidence" value="ECO:0007669"/>
    <property type="project" value="TreeGrafter"/>
</dbReference>
<reference evidence="7" key="1">
    <citation type="submission" date="2021-01" db="EMBL/GenBank/DDBJ databases">
        <authorList>
            <person name="Corre E."/>
            <person name="Pelletier E."/>
            <person name="Niang G."/>
            <person name="Scheremetjew M."/>
            <person name="Finn R."/>
            <person name="Kale V."/>
            <person name="Holt S."/>
            <person name="Cochrane G."/>
            <person name="Meng A."/>
            <person name="Brown T."/>
            <person name="Cohen L."/>
        </authorList>
    </citation>
    <scope>NUCLEOTIDE SEQUENCE</scope>
    <source>
        <strain evidence="7">NY070348D</strain>
    </source>
</reference>
<dbReference type="SUPFAM" id="SSF50978">
    <property type="entry name" value="WD40 repeat-like"/>
    <property type="match status" value="1"/>
</dbReference>
<feature type="compositionally biased region" description="Acidic residues" evidence="5">
    <location>
        <begin position="31"/>
        <end position="46"/>
    </location>
</feature>
<dbReference type="InterPro" id="IPR036322">
    <property type="entry name" value="WD40_repeat_dom_sf"/>
</dbReference>
<protein>
    <recommendedName>
        <fullName evidence="6">Vps41 beta-propeller domain-containing protein</fullName>
    </recommendedName>
</protein>
<dbReference type="InterPro" id="IPR015943">
    <property type="entry name" value="WD40/YVTN_repeat-like_dom_sf"/>
</dbReference>
<dbReference type="InterPro" id="IPR045111">
    <property type="entry name" value="Vps41/Vps8"/>
</dbReference>
<feature type="domain" description="Vps41 beta-propeller" evidence="6">
    <location>
        <begin position="49"/>
        <end position="335"/>
    </location>
</feature>
<dbReference type="PROSITE" id="PS50082">
    <property type="entry name" value="WD_REPEATS_2"/>
    <property type="match status" value="1"/>
</dbReference>
<evidence type="ECO:0000256" key="2">
    <source>
        <dbReference type="ARBA" id="ARBA00022927"/>
    </source>
</evidence>
<dbReference type="SMART" id="SM00320">
    <property type="entry name" value="WD40"/>
    <property type="match status" value="1"/>
</dbReference>
<dbReference type="InterPro" id="IPR057780">
    <property type="entry name" value="Beta-prop_Vps41"/>
</dbReference>
<feature type="repeat" description="CHCR" evidence="4">
    <location>
        <begin position="780"/>
        <end position="945"/>
    </location>
</feature>
<keyword evidence="2" id="KW-0653">Protein transport</keyword>
<accession>A0A7S2R9H8</accession>
<evidence type="ECO:0000256" key="5">
    <source>
        <dbReference type="SAM" id="MobiDB-lite"/>
    </source>
</evidence>
<dbReference type="GO" id="GO:0034058">
    <property type="term" value="P:endosomal vesicle fusion"/>
    <property type="evidence" value="ECO:0007669"/>
    <property type="project" value="TreeGrafter"/>
</dbReference>
<dbReference type="GO" id="GO:0005770">
    <property type="term" value="C:late endosome"/>
    <property type="evidence" value="ECO:0007669"/>
    <property type="project" value="TreeGrafter"/>
</dbReference>
<dbReference type="EMBL" id="HBHK01001761">
    <property type="protein sequence ID" value="CAD9664607.1"/>
    <property type="molecule type" value="Transcribed_RNA"/>
</dbReference>
<evidence type="ECO:0000259" key="6">
    <source>
        <dbReference type="Pfam" id="PF23411"/>
    </source>
</evidence>
<keyword evidence="1" id="KW-0813">Transport</keyword>
<sequence length="1110" mass="125061">MSDESTPGDDAIEDPSIAEGIECSVSVAGDYQDEDHDDSEDEEEEEPLLKYQRLAGAIPKLLDDNVAQGGLGDRVSCVAVHSKYLLMGTFDGSLLQLDFEGNILRRMDQHRDKVTGLSIDLDGEVFASCSDDGRVVIYQNFVGTPSVERQGAAETKPSIHNFYHPLKAVQLDPNYSRYREKVFVSGGKSGKLVIKKKGWFSSNETEIHRGEGEISSIAWRDRFIAWTNEAGVKIYDYIQEQRIAYIDRPDGAPPPDECRCHMVWENDKTLLIAWADSVKVVQIRERTKEELLFDPNALPRCAEFIYLYEFPGLTICGIAPFGNEYLALLTVMRPDMIQSTQATGSDDDDEVFLDQEQSSDGNDDGHLHGQRSLGHEPRNGVDGSDYMDEIGRPELRVIGRLDGEDVSIEALPVTGFETNKETDYALNSNHELVVGVGGKPILYIASPKDVVVARPRDAEDHVGWALRIGDFERALELAEQAEVETARAIELGESKEEIAHKSLRSYTLRGLQDKLLGFLLSEGEYKKAAALLPRLVDSDRDRWLQWATKFQNYQMLSSLAGYLPIRNPQLPAVVYESVLYELLKKRSYDPFVRIVRQWQTLLYNHAKAELYLKDMNMGGGENVSVEHKNVTLVATSLLNVTNSATESVKRLSQQRELIKIQPLYNVKEVIERVNSVVSEEKSKNDGRTPPALRDALAELYAADGQYNMAMREYLEGNTLGGDQPGEEVVEIDKDRSEYIFAMIERHGLLGSLQDKIQSLVALDTDRTVALLVSAVSQEFGSDDHNASAATQIAQIVYQLGGHRDGSLATNMNLEPLHKFLHHLSTRRKEQYNDEKMAQFQNMQVRLYARYDQNALREFLETSNFYSLEDAFQVCENNKPKPLYREMVFILGRMGGYENIQKALGIIIDKLRSVKFAIEFVAREGGDELWNDLVKRCENDRELVGDLLESAGAHNVDPIHIIQNMPPEMEIVGLSKKLETLYGDIRLQLELRKGCNDILKSDVVNLFKTLYRRRKRAVLVESGSTSGSSNCGICHRDLRTVVETGTDIPNRNIPPKLIVFGSGHSYHFECIEASAKMLPFDDVRDESLRLDDLKRSKTRHSLIFARSSLLI</sequence>
<evidence type="ECO:0000256" key="4">
    <source>
        <dbReference type="PROSITE-ProRule" id="PRU01006"/>
    </source>
</evidence>
<dbReference type="PANTHER" id="PTHR12616:SF1">
    <property type="entry name" value="VACUOLAR PROTEIN SORTING-ASSOCIATED PROTEIN 41 HOMOLOG"/>
    <property type="match status" value="1"/>
</dbReference>